<keyword evidence="3" id="KW-1185">Reference proteome</keyword>
<proteinExistence type="predicted"/>
<dbReference type="HOGENOM" id="CLU_054565_0_0_10"/>
<dbReference type="OrthoDB" id="1422531at2"/>
<dbReference type="AlphaFoldDB" id="A4CKS1"/>
<dbReference type="InterPro" id="IPR016181">
    <property type="entry name" value="Acyl_CoA_acyltransferase"/>
</dbReference>
<evidence type="ECO:0000313" key="2">
    <source>
        <dbReference type="EMBL" id="EAR15470.1"/>
    </source>
</evidence>
<dbReference type="SUPFAM" id="SSF55729">
    <property type="entry name" value="Acyl-CoA N-acyltransferases (Nat)"/>
    <property type="match status" value="1"/>
</dbReference>
<feature type="domain" description="BioF2-like acetyltransferase" evidence="1">
    <location>
        <begin position="110"/>
        <end position="257"/>
    </location>
</feature>
<evidence type="ECO:0000313" key="3">
    <source>
        <dbReference type="Proteomes" id="UP000009049"/>
    </source>
</evidence>
<organism evidence="2 3">
    <name type="scientific">Robiginitalea biformata (strain ATCC BAA-864 / DSM 15991 / KCTC 12146 / HTCC2501)</name>
    <dbReference type="NCBI Taxonomy" id="313596"/>
    <lineage>
        <taxon>Bacteria</taxon>
        <taxon>Pseudomonadati</taxon>
        <taxon>Bacteroidota</taxon>
        <taxon>Flavobacteriia</taxon>
        <taxon>Flavobacteriales</taxon>
        <taxon>Flavobacteriaceae</taxon>
        <taxon>Robiginitalea</taxon>
    </lineage>
</organism>
<gene>
    <name evidence="2" type="ordered locus">RB2501_14119</name>
</gene>
<dbReference type="Pfam" id="PF13480">
    <property type="entry name" value="Acetyltransf_6"/>
    <property type="match status" value="1"/>
</dbReference>
<dbReference type="EMBL" id="CP001712">
    <property type="protein sequence ID" value="EAR15470.1"/>
    <property type="molecule type" value="Genomic_DNA"/>
</dbReference>
<dbReference type="KEGG" id="rbi:RB2501_14119"/>
<reference evidence="2 3" key="1">
    <citation type="journal article" date="2009" name="J. Bacteriol.">
        <title>Complete genome sequence of Robiginitalea biformata HTCC2501.</title>
        <authorList>
            <person name="Oh H.M."/>
            <person name="Giovannoni S.J."/>
            <person name="Lee K."/>
            <person name="Ferriera S."/>
            <person name="Johnson J."/>
            <person name="Cho J.C."/>
        </authorList>
    </citation>
    <scope>NUCLEOTIDE SEQUENCE [LARGE SCALE GENOMIC DNA]</scope>
    <source>
        <strain evidence="3">ATCC BAA-864 / HTCC2501 / KCTC 12146</strain>
    </source>
</reference>
<dbReference type="Proteomes" id="UP000009049">
    <property type="component" value="Chromosome"/>
</dbReference>
<dbReference type="Gene3D" id="3.40.630.30">
    <property type="match status" value="1"/>
</dbReference>
<dbReference type="InterPro" id="IPR038740">
    <property type="entry name" value="BioF2-like_GNAT_dom"/>
</dbReference>
<dbReference type="STRING" id="313596.RB2501_14119"/>
<sequence length="319" mass="37803">MTGTASTYGELGKAKLVFDLYLRRCVVPLFNPCVRNTLLDAQWHFTAKPDSAAADRVVVVKDIPDYLALEANPAWEKFKHLEVRQYGGMLIALNRYRDLEDYLNNQLSKRNRKNLRAKLNKLNRDYPISFATYHGAIPREVHRRLFDAFRQLLAQRFQQKGMANRDLERWSFIEDTSLRMIRSGDASLFVIFSANQPIALTLNFHVGSMIYSHMQTYDIAYSSYNLGDIAMFKQLEWCYNNQIAAYDFLIGESYYKSKWADFPYRYAYRIYYRKGDWFGMGKARLLQHFYQVKQFLRDRGIAGKIISRDRWRYKRQRND</sequence>
<dbReference type="eggNOG" id="COG5653">
    <property type="taxonomic scope" value="Bacteria"/>
</dbReference>
<protein>
    <submittedName>
        <fullName evidence="2">Cellulose biosynthesis protein</fullName>
    </submittedName>
</protein>
<accession>A4CKS1</accession>
<evidence type="ECO:0000259" key="1">
    <source>
        <dbReference type="Pfam" id="PF13480"/>
    </source>
</evidence>
<dbReference type="RefSeq" id="WP_015754786.1">
    <property type="nucleotide sequence ID" value="NC_013222.1"/>
</dbReference>
<name>A4CKS1_ROBBH</name>